<evidence type="ECO:0000313" key="3">
    <source>
        <dbReference type="EnsemblPlants" id="AES59137"/>
    </source>
</evidence>
<keyword evidence="4" id="KW-1185">Reference proteome</keyword>
<dbReference type="Proteomes" id="UP000002051">
    <property type="component" value="Unassembled WGS sequence"/>
</dbReference>
<dbReference type="AlphaFoldDB" id="G7I8A5"/>
<reference evidence="3" key="3">
    <citation type="submission" date="2015-04" db="UniProtKB">
        <authorList>
            <consortium name="EnsemblPlants"/>
        </authorList>
    </citation>
    <scope>IDENTIFICATION</scope>
    <source>
        <strain evidence="3">cv. Jemalong A17</strain>
    </source>
</reference>
<evidence type="ECO:0000313" key="2">
    <source>
        <dbReference type="EMBL" id="AES59137.1"/>
    </source>
</evidence>
<proteinExistence type="predicted"/>
<accession>G7I8A5</accession>
<organism evidence="2 4">
    <name type="scientific">Medicago truncatula</name>
    <name type="common">Barrel medic</name>
    <name type="synonym">Medicago tribuloides</name>
    <dbReference type="NCBI Taxonomy" id="3880"/>
    <lineage>
        <taxon>Eukaryota</taxon>
        <taxon>Viridiplantae</taxon>
        <taxon>Streptophyta</taxon>
        <taxon>Embryophyta</taxon>
        <taxon>Tracheophyta</taxon>
        <taxon>Spermatophyta</taxon>
        <taxon>Magnoliopsida</taxon>
        <taxon>eudicotyledons</taxon>
        <taxon>Gunneridae</taxon>
        <taxon>Pentapetalae</taxon>
        <taxon>rosids</taxon>
        <taxon>fabids</taxon>
        <taxon>Fabales</taxon>
        <taxon>Fabaceae</taxon>
        <taxon>Papilionoideae</taxon>
        <taxon>50 kb inversion clade</taxon>
        <taxon>NPAAA clade</taxon>
        <taxon>Hologalegina</taxon>
        <taxon>IRL clade</taxon>
        <taxon>Trifolieae</taxon>
        <taxon>Medicago</taxon>
    </lineage>
</organism>
<protein>
    <submittedName>
        <fullName evidence="2 3">Uncharacterized protein</fullName>
    </submittedName>
</protein>
<gene>
    <name evidence="2" type="ordered locus">MTR_1g014330</name>
</gene>
<sequence length="92" mass="9674">MTYANNPNDNPLKSSSTGTAVTVMSLDLCLVNLDGSLTAAPSPTASPSENRIGCMYGQKNQNQNMCAYQAIPGTGEGKKKTETKDEESSNIA</sequence>
<reference evidence="2 4" key="1">
    <citation type="journal article" date="2011" name="Nature">
        <title>The Medicago genome provides insight into the evolution of rhizobial symbioses.</title>
        <authorList>
            <person name="Young N.D."/>
            <person name="Debelle F."/>
            <person name="Oldroyd G.E."/>
            <person name="Geurts R."/>
            <person name="Cannon S.B."/>
            <person name="Udvardi M.K."/>
            <person name="Benedito V.A."/>
            <person name="Mayer K.F."/>
            <person name="Gouzy J."/>
            <person name="Schoof H."/>
            <person name="Van de Peer Y."/>
            <person name="Proost S."/>
            <person name="Cook D.R."/>
            <person name="Meyers B.C."/>
            <person name="Spannagl M."/>
            <person name="Cheung F."/>
            <person name="De Mita S."/>
            <person name="Krishnakumar V."/>
            <person name="Gundlach H."/>
            <person name="Zhou S."/>
            <person name="Mudge J."/>
            <person name="Bharti A.K."/>
            <person name="Murray J.D."/>
            <person name="Naoumkina M.A."/>
            <person name="Rosen B."/>
            <person name="Silverstein K.A."/>
            <person name="Tang H."/>
            <person name="Rombauts S."/>
            <person name="Zhao P.X."/>
            <person name="Zhou P."/>
            <person name="Barbe V."/>
            <person name="Bardou P."/>
            <person name="Bechner M."/>
            <person name="Bellec A."/>
            <person name="Berger A."/>
            <person name="Berges H."/>
            <person name="Bidwell S."/>
            <person name="Bisseling T."/>
            <person name="Choisne N."/>
            <person name="Couloux A."/>
            <person name="Denny R."/>
            <person name="Deshpande S."/>
            <person name="Dai X."/>
            <person name="Doyle J.J."/>
            <person name="Dudez A.M."/>
            <person name="Farmer A.D."/>
            <person name="Fouteau S."/>
            <person name="Franken C."/>
            <person name="Gibelin C."/>
            <person name="Gish J."/>
            <person name="Goldstein S."/>
            <person name="Gonzalez A.J."/>
            <person name="Green P.J."/>
            <person name="Hallab A."/>
            <person name="Hartog M."/>
            <person name="Hua A."/>
            <person name="Humphray S.J."/>
            <person name="Jeong D.H."/>
            <person name="Jing Y."/>
            <person name="Jocker A."/>
            <person name="Kenton S.M."/>
            <person name="Kim D.J."/>
            <person name="Klee K."/>
            <person name="Lai H."/>
            <person name="Lang C."/>
            <person name="Lin S."/>
            <person name="Macmil S.L."/>
            <person name="Magdelenat G."/>
            <person name="Matthews L."/>
            <person name="McCorrison J."/>
            <person name="Monaghan E.L."/>
            <person name="Mun J.H."/>
            <person name="Najar F.Z."/>
            <person name="Nicholson C."/>
            <person name="Noirot C."/>
            <person name="O'Bleness M."/>
            <person name="Paule C.R."/>
            <person name="Poulain J."/>
            <person name="Prion F."/>
            <person name="Qin B."/>
            <person name="Qu C."/>
            <person name="Retzel E.F."/>
            <person name="Riddle C."/>
            <person name="Sallet E."/>
            <person name="Samain S."/>
            <person name="Samson N."/>
            <person name="Sanders I."/>
            <person name="Saurat O."/>
            <person name="Scarpelli C."/>
            <person name="Schiex T."/>
            <person name="Segurens B."/>
            <person name="Severin A.J."/>
            <person name="Sherrier D.J."/>
            <person name="Shi R."/>
            <person name="Sims S."/>
            <person name="Singer S.R."/>
            <person name="Sinharoy S."/>
            <person name="Sterck L."/>
            <person name="Viollet A."/>
            <person name="Wang B.B."/>
            <person name="Wang K."/>
            <person name="Wang M."/>
            <person name="Wang X."/>
            <person name="Warfsmann J."/>
            <person name="Weissenbach J."/>
            <person name="White D.D."/>
            <person name="White J.D."/>
            <person name="Wiley G.B."/>
            <person name="Wincker P."/>
            <person name="Xing Y."/>
            <person name="Yang L."/>
            <person name="Yao Z."/>
            <person name="Ying F."/>
            <person name="Zhai J."/>
            <person name="Zhou L."/>
            <person name="Zuber A."/>
            <person name="Denarie J."/>
            <person name="Dixon R.A."/>
            <person name="May G.D."/>
            <person name="Schwartz D.C."/>
            <person name="Rogers J."/>
            <person name="Quetier F."/>
            <person name="Town C.D."/>
            <person name="Roe B.A."/>
        </authorList>
    </citation>
    <scope>NUCLEOTIDE SEQUENCE [LARGE SCALE GENOMIC DNA]</scope>
    <source>
        <strain evidence="2">A17</strain>
        <strain evidence="3 4">cv. Jemalong A17</strain>
    </source>
</reference>
<feature type="region of interest" description="Disordered" evidence="1">
    <location>
        <begin position="71"/>
        <end position="92"/>
    </location>
</feature>
<dbReference type="EMBL" id="CM001217">
    <property type="protein sequence ID" value="AES59137.1"/>
    <property type="molecule type" value="Genomic_DNA"/>
</dbReference>
<dbReference type="EnsemblPlants" id="AES59137">
    <property type="protein sequence ID" value="AES59137"/>
    <property type="gene ID" value="MTR_1g014330"/>
</dbReference>
<dbReference type="HOGENOM" id="CLU_2416562_0_0_1"/>
<dbReference type="PaxDb" id="3880-AES59137"/>
<feature type="compositionally biased region" description="Basic and acidic residues" evidence="1">
    <location>
        <begin position="76"/>
        <end position="92"/>
    </location>
</feature>
<evidence type="ECO:0000313" key="4">
    <source>
        <dbReference type="Proteomes" id="UP000002051"/>
    </source>
</evidence>
<reference evidence="2 4" key="2">
    <citation type="journal article" date="2014" name="BMC Genomics">
        <title>An improved genome release (version Mt4.0) for the model legume Medicago truncatula.</title>
        <authorList>
            <person name="Tang H."/>
            <person name="Krishnakumar V."/>
            <person name="Bidwell S."/>
            <person name="Rosen B."/>
            <person name="Chan A."/>
            <person name="Zhou S."/>
            <person name="Gentzbittel L."/>
            <person name="Childs K.L."/>
            <person name="Yandell M."/>
            <person name="Gundlach H."/>
            <person name="Mayer K.F."/>
            <person name="Schwartz D.C."/>
            <person name="Town C.D."/>
        </authorList>
    </citation>
    <scope>GENOME REANNOTATION</scope>
    <source>
        <strain evidence="3 4">cv. Jemalong A17</strain>
    </source>
</reference>
<evidence type="ECO:0000256" key="1">
    <source>
        <dbReference type="SAM" id="MobiDB-lite"/>
    </source>
</evidence>
<name>G7I8A5_MEDTR</name>